<reference evidence="8" key="1">
    <citation type="submission" date="2017-09" db="EMBL/GenBank/DDBJ databases">
        <title>Depth-based differentiation of microbial function through sediment-hosted aquifers and enrichment of novel symbionts in the deep terrestrial subsurface.</title>
        <authorList>
            <person name="Probst A.J."/>
            <person name="Ladd B."/>
            <person name="Jarett J.K."/>
            <person name="Geller-Mcgrath D.E."/>
            <person name="Sieber C.M.K."/>
            <person name="Emerson J.B."/>
            <person name="Anantharaman K."/>
            <person name="Thomas B.C."/>
            <person name="Malmstrom R."/>
            <person name="Stieglmeier M."/>
            <person name="Klingl A."/>
            <person name="Woyke T."/>
            <person name="Ryan C.M."/>
            <person name="Banfield J.F."/>
        </authorList>
    </citation>
    <scope>NUCLEOTIDE SEQUENCE [LARGE SCALE GENOMIC DNA]</scope>
</reference>
<dbReference type="Pfam" id="PF01165">
    <property type="entry name" value="Ribosomal_S21"/>
    <property type="match status" value="1"/>
</dbReference>
<evidence type="ECO:0000313" key="8">
    <source>
        <dbReference type="Proteomes" id="UP000231214"/>
    </source>
</evidence>
<organism evidence="7 8">
    <name type="scientific">Candidatus Shapirobacteria bacterium CG09_land_8_20_14_0_10_49_15</name>
    <dbReference type="NCBI Taxonomy" id="1974482"/>
    <lineage>
        <taxon>Bacteria</taxon>
        <taxon>Candidatus Shapironibacteriota</taxon>
    </lineage>
</organism>
<dbReference type="NCBIfam" id="TIGR00030">
    <property type="entry name" value="S21p"/>
    <property type="match status" value="1"/>
</dbReference>
<dbReference type="AlphaFoldDB" id="A0A2M6XAL0"/>
<dbReference type="InterPro" id="IPR038380">
    <property type="entry name" value="Ribosomal_bS21_sf"/>
</dbReference>
<protein>
    <recommendedName>
        <fullName evidence="4 5">Small ribosomal subunit protein bS21</fullName>
    </recommendedName>
</protein>
<dbReference type="HAMAP" id="MF_00358">
    <property type="entry name" value="Ribosomal_bS21"/>
    <property type="match status" value="1"/>
</dbReference>
<dbReference type="Gene3D" id="1.20.5.1150">
    <property type="entry name" value="Ribosomal protein S8"/>
    <property type="match status" value="1"/>
</dbReference>
<evidence type="ECO:0000313" key="7">
    <source>
        <dbReference type="EMBL" id="PIU02112.1"/>
    </source>
</evidence>
<feature type="compositionally biased region" description="Basic and acidic residues" evidence="6">
    <location>
        <begin position="43"/>
        <end position="56"/>
    </location>
</feature>
<comment type="caution">
    <text evidence="7">The sequence shown here is derived from an EMBL/GenBank/DDBJ whole genome shotgun (WGS) entry which is preliminary data.</text>
</comment>
<proteinExistence type="inferred from homology"/>
<keyword evidence="2 5" id="KW-0689">Ribosomal protein</keyword>
<gene>
    <name evidence="5 7" type="primary">rpsU</name>
    <name evidence="7" type="ORF">COT66_01975</name>
</gene>
<dbReference type="GO" id="GO:0006412">
    <property type="term" value="P:translation"/>
    <property type="evidence" value="ECO:0007669"/>
    <property type="project" value="UniProtKB-UniRule"/>
</dbReference>
<dbReference type="GO" id="GO:1990904">
    <property type="term" value="C:ribonucleoprotein complex"/>
    <property type="evidence" value="ECO:0007669"/>
    <property type="project" value="UniProtKB-KW"/>
</dbReference>
<dbReference type="GO" id="GO:0005840">
    <property type="term" value="C:ribosome"/>
    <property type="evidence" value="ECO:0007669"/>
    <property type="project" value="UniProtKB-KW"/>
</dbReference>
<keyword evidence="3 5" id="KW-0687">Ribonucleoprotein</keyword>
<name>A0A2M6XAL0_9BACT</name>
<evidence type="ECO:0000256" key="4">
    <source>
        <dbReference type="ARBA" id="ARBA00035135"/>
    </source>
</evidence>
<evidence type="ECO:0000256" key="6">
    <source>
        <dbReference type="SAM" id="MobiDB-lite"/>
    </source>
</evidence>
<sequence length="64" mass="7856">MATVVKKGLDESEDRLIARFRKKVQAEQLLTELRKREFYQKPSTEKKERLKALQRENRRRRRRG</sequence>
<evidence type="ECO:0000256" key="5">
    <source>
        <dbReference type="HAMAP-Rule" id="MF_00358"/>
    </source>
</evidence>
<dbReference type="InterPro" id="IPR001911">
    <property type="entry name" value="Ribosomal_bS21"/>
</dbReference>
<dbReference type="GO" id="GO:0003735">
    <property type="term" value="F:structural constituent of ribosome"/>
    <property type="evidence" value="ECO:0007669"/>
    <property type="project" value="InterPro"/>
</dbReference>
<accession>A0A2M6XAL0</accession>
<evidence type="ECO:0000256" key="1">
    <source>
        <dbReference type="ARBA" id="ARBA00006640"/>
    </source>
</evidence>
<evidence type="ECO:0000256" key="2">
    <source>
        <dbReference type="ARBA" id="ARBA00022980"/>
    </source>
</evidence>
<dbReference type="Proteomes" id="UP000231214">
    <property type="component" value="Unassembled WGS sequence"/>
</dbReference>
<comment type="similarity">
    <text evidence="1 5">Belongs to the bacterial ribosomal protein bS21 family.</text>
</comment>
<evidence type="ECO:0000256" key="3">
    <source>
        <dbReference type="ARBA" id="ARBA00023274"/>
    </source>
</evidence>
<dbReference type="EMBL" id="PEZK01000028">
    <property type="protein sequence ID" value="PIU02112.1"/>
    <property type="molecule type" value="Genomic_DNA"/>
</dbReference>
<feature type="region of interest" description="Disordered" evidence="6">
    <location>
        <begin position="43"/>
        <end position="64"/>
    </location>
</feature>